<keyword evidence="4 10" id="KW-0963">Cytoplasm</keyword>
<dbReference type="PANTHER" id="PTHR12860">
    <property type="entry name" value="SIGNAL RECOGNITION PARTICLE 68 KDA PROTEIN"/>
    <property type="match status" value="1"/>
</dbReference>
<reference evidence="12 13" key="1">
    <citation type="submission" date="2024-02" db="EMBL/GenBank/DDBJ databases">
        <title>De novo assembly and annotation of 12 fungi associated with fruit tree decline syndrome in Ontario, Canada.</title>
        <authorList>
            <person name="Sulman M."/>
            <person name="Ellouze W."/>
            <person name="Ilyukhin E."/>
        </authorList>
    </citation>
    <scope>NUCLEOTIDE SEQUENCE [LARGE SCALE GENOMIC DNA]</scope>
    <source>
        <strain evidence="12 13">M97-236</strain>
    </source>
</reference>
<feature type="compositionally biased region" description="Basic and acidic residues" evidence="11">
    <location>
        <begin position="593"/>
        <end position="610"/>
    </location>
</feature>
<evidence type="ECO:0000256" key="2">
    <source>
        <dbReference type="ARBA" id="ARBA00004604"/>
    </source>
</evidence>
<comment type="similarity">
    <text evidence="3 10">Belongs to the SRP68 family.</text>
</comment>
<dbReference type="Proteomes" id="UP001521222">
    <property type="component" value="Unassembled WGS sequence"/>
</dbReference>
<comment type="function">
    <text evidence="10">Component of the signal recognition particle (SRP) complex, a ribonucleoprotein complex that mediates the cotranslational targeting of secretory and membrane proteins to the endoplasmic reticulum (ER). The SRP complex interacts with the signal sequence in nascent secretory and membrane proteins and directs them to the membrane of the ER.</text>
</comment>
<evidence type="ECO:0000256" key="8">
    <source>
        <dbReference type="ARBA" id="ARBA00023274"/>
    </source>
</evidence>
<keyword evidence="5 10" id="KW-0694">RNA-binding</keyword>
<proteinExistence type="inferred from homology"/>
<evidence type="ECO:0000256" key="11">
    <source>
        <dbReference type="SAM" id="MobiDB-lite"/>
    </source>
</evidence>
<gene>
    <name evidence="12" type="primary">SRP68</name>
    <name evidence="12" type="ORF">SLS59_006599</name>
</gene>
<evidence type="ECO:0000256" key="9">
    <source>
        <dbReference type="ARBA" id="ARBA00029498"/>
    </source>
</evidence>
<evidence type="ECO:0000256" key="1">
    <source>
        <dbReference type="ARBA" id="ARBA00004496"/>
    </source>
</evidence>
<dbReference type="PANTHER" id="PTHR12860:SF0">
    <property type="entry name" value="SIGNAL RECOGNITION PARTICLE SUBUNIT SRP68"/>
    <property type="match status" value="1"/>
</dbReference>
<name>A0ABR3R447_9PLEO</name>
<evidence type="ECO:0000256" key="6">
    <source>
        <dbReference type="ARBA" id="ARBA00023135"/>
    </source>
</evidence>
<dbReference type="EMBL" id="JAKIXB020000021">
    <property type="protein sequence ID" value="KAL1599147.1"/>
    <property type="molecule type" value="Genomic_DNA"/>
</dbReference>
<evidence type="ECO:0000313" key="13">
    <source>
        <dbReference type="Proteomes" id="UP001521222"/>
    </source>
</evidence>
<evidence type="ECO:0000313" key="12">
    <source>
        <dbReference type="EMBL" id="KAL1599147.1"/>
    </source>
</evidence>
<keyword evidence="8 10" id="KW-0687">Ribonucleoprotein</keyword>
<feature type="region of interest" description="Disordered" evidence="11">
    <location>
        <begin position="589"/>
        <end position="621"/>
    </location>
</feature>
<sequence length="621" mass="68095">MDITKYVVEYREAAFLLGDYSTYRAQLTRRLRIVQKKLGRATPKNAKYAAKAPVTAENIAQNIEFLHLLLLQSERAWAQAMAMKALHSEDNADKNITGSTRQHIISRLHKAVQSAKEVVTLLSDSASGASETDVLEAKAYVYALAGAQEFEKQAEGIKAKGASPQRWDACLTNFAAARVLYSALYKATKKDLFKDVLTGTIDPGIRYAAYQNRIPRTVGVPAVAKKYFPNKDAELVKAVQSIDSSALQEEEATASSTQITWRGRTANIVDAAIGQALVSIEAASSSLDQSSASSSPKDRANAYDDILIASQDAVDATRRAIEELEKEGVDEGDARMQDLRVTNLAVNYDLISWRIGRNRVLIGSDDGLTFAPNPPQKPRRPRKDGKEWAEREEPTGRKLARLRERAALYDAILQSIDSIKELRGAARDTGFIAELDGQRAYFQALKCLNLSHSHALLAAPKQALALCSRALSLSSQAAPASALTSTTTSNATKLAVSEQQASTLKQTLENLNSHYRGVVALSQLSANSETASKAGLSNAAPVVERLNEYPSSGSVDLKNLVTWPPKLKPVPVKPLFLDVAWNYVEYPGRKQKVKEPEPEPVVEEKQEERPKVKKGWFSFGR</sequence>
<keyword evidence="7" id="KW-0539">Nucleus</keyword>
<comment type="caution">
    <text evidence="12">The sequence shown here is derived from an EMBL/GenBank/DDBJ whole genome shotgun (WGS) entry which is preliminary data.</text>
</comment>
<dbReference type="CDD" id="cd15481">
    <property type="entry name" value="SRP68-RBD"/>
    <property type="match status" value="1"/>
</dbReference>
<evidence type="ECO:0000256" key="5">
    <source>
        <dbReference type="ARBA" id="ARBA00022884"/>
    </source>
</evidence>
<dbReference type="InterPro" id="IPR034652">
    <property type="entry name" value="SRP68-RBD"/>
</dbReference>
<organism evidence="12 13">
    <name type="scientific">Nothophoma quercina</name>
    <dbReference type="NCBI Taxonomy" id="749835"/>
    <lineage>
        <taxon>Eukaryota</taxon>
        <taxon>Fungi</taxon>
        <taxon>Dikarya</taxon>
        <taxon>Ascomycota</taxon>
        <taxon>Pezizomycotina</taxon>
        <taxon>Dothideomycetes</taxon>
        <taxon>Pleosporomycetidae</taxon>
        <taxon>Pleosporales</taxon>
        <taxon>Pleosporineae</taxon>
        <taxon>Didymellaceae</taxon>
        <taxon>Nothophoma</taxon>
    </lineage>
</organism>
<dbReference type="Gene3D" id="1.10.3450.40">
    <property type="entry name" value="Signal recognition particle, SRP68 subunit, RNA-binding domain"/>
    <property type="match status" value="1"/>
</dbReference>
<dbReference type="InterPro" id="IPR026258">
    <property type="entry name" value="SRP68"/>
</dbReference>
<evidence type="ECO:0000256" key="3">
    <source>
        <dbReference type="ARBA" id="ARBA00009352"/>
    </source>
</evidence>
<dbReference type="Pfam" id="PF16969">
    <property type="entry name" value="SRP68"/>
    <property type="match status" value="1"/>
</dbReference>
<comment type="subcellular location">
    <subcellularLocation>
        <location evidence="1 10">Cytoplasm</location>
    </subcellularLocation>
    <subcellularLocation>
        <location evidence="2">Nucleus</location>
        <location evidence="2">Nucleolus</location>
    </subcellularLocation>
</comment>
<keyword evidence="13" id="KW-1185">Reference proteome</keyword>
<feature type="compositionally biased region" description="Basic and acidic residues" evidence="11">
    <location>
        <begin position="384"/>
        <end position="395"/>
    </location>
</feature>
<accession>A0ABR3R447</accession>
<evidence type="ECO:0000256" key="10">
    <source>
        <dbReference type="PIRNR" id="PIRNR038995"/>
    </source>
</evidence>
<keyword evidence="6 10" id="KW-0733">Signal recognition particle</keyword>
<protein>
    <recommendedName>
        <fullName evidence="9 10">Signal recognition particle subunit SRP68</fullName>
        <shortName evidence="10">SRP68</shortName>
    </recommendedName>
</protein>
<dbReference type="PIRSF" id="PIRSF038995">
    <property type="entry name" value="SRP68"/>
    <property type="match status" value="1"/>
</dbReference>
<feature type="region of interest" description="Disordered" evidence="11">
    <location>
        <begin position="366"/>
        <end position="395"/>
    </location>
</feature>
<dbReference type="InterPro" id="IPR038253">
    <property type="entry name" value="SRP68_N_sf"/>
</dbReference>
<evidence type="ECO:0000256" key="4">
    <source>
        <dbReference type="ARBA" id="ARBA00022490"/>
    </source>
</evidence>
<evidence type="ECO:0000256" key="7">
    <source>
        <dbReference type="ARBA" id="ARBA00023242"/>
    </source>
</evidence>